<dbReference type="Gene3D" id="1.10.238.160">
    <property type="match status" value="1"/>
</dbReference>
<organism evidence="1 2">
    <name type="scientific">Pseudidiomarina taiwanensis</name>
    <dbReference type="NCBI Taxonomy" id="337250"/>
    <lineage>
        <taxon>Bacteria</taxon>
        <taxon>Pseudomonadati</taxon>
        <taxon>Pseudomonadota</taxon>
        <taxon>Gammaproteobacteria</taxon>
        <taxon>Alteromonadales</taxon>
        <taxon>Idiomarinaceae</taxon>
        <taxon>Pseudidiomarina</taxon>
    </lineage>
</organism>
<keyword evidence="2" id="KW-1185">Reference proteome</keyword>
<comment type="caution">
    <text evidence="1">The sequence shown here is derived from an EMBL/GenBank/DDBJ whole genome shotgun (WGS) entry which is preliminary data.</text>
</comment>
<dbReference type="AlphaFoldDB" id="A0A432ZMI2"/>
<dbReference type="OrthoDB" id="8455288at2"/>
<protein>
    <submittedName>
        <fullName evidence="1">Transcriptional regulator</fullName>
    </submittedName>
</protein>
<dbReference type="Proteomes" id="UP000288279">
    <property type="component" value="Unassembled WGS sequence"/>
</dbReference>
<sequence>MSKVNFPRIVRFPEVIKITGWSKSTIYNRLKVGLFPKPVSLGARSVGFVESELQEYMHAVIAGLSDDELRQVARSLSAQRFKLYQTKIR</sequence>
<dbReference type="PANTHER" id="PTHR36154:SF1">
    <property type="entry name" value="DNA-BINDING TRANSCRIPTIONAL ACTIVATOR ALPA"/>
    <property type="match status" value="1"/>
</dbReference>
<dbReference type="EMBL" id="PIQG01000001">
    <property type="protein sequence ID" value="RUO79099.1"/>
    <property type="molecule type" value="Genomic_DNA"/>
</dbReference>
<accession>A0A432ZMI2</accession>
<reference evidence="1 2" key="1">
    <citation type="journal article" date="2011" name="Front. Microbiol.">
        <title>Genomic signatures of strain selection and enhancement in Bacillus atrophaeus var. globigii, a historical biowarfare simulant.</title>
        <authorList>
            <person name="Gibbons H.S."/>
            <person name="Broomall S.M."/>
            <person name="McNew L.A."/>
            <person name="Daligault H."/>
            <person name="Chapman C."/>
            <person name="Bruce D."/>
            <person name="Karavis M."/>
            <person name="Krepps M."/>
            <person name="McGregor P.A."/>
            <person name="Hong C."/>
            <person name="Park K.H."/>
            <person name="Akmal A."/>
            <person name="Feldman A."/>
            <person name="Lin J.S."/>
            <person name="Chang W.E."/>
            <person name="Higgs B.W."/>
            <person name="Demirev P."/>
            <person name="Lindquist J."/>
            <person name="Liem A."/>
            <person name="Fochler E."/>
            <person name="Read T.D."/>
            <person name="Tapia R."/>
            <person name="Johnson S."/>
            <person name="Bishop-Lilly K.A."/>
            <person name="Detter C."/>
            <person name="Han C."/>
            <person name="Sozhamannan S."/>
            <person name="Rosenzweig C.N."/>
            <person name="Skowronski E.W."/>
        </authorList>
    </citation>
    <scope>NUCLEOTIDE SEQUENCE [LARGE SCALE GENOMIC DNA]</scope>
    <source>
        <strain evidence="1 2">PIT1</strain>
    </source>
</reference>
<dbReference type="InterPro" id="IPR010260">
    <property type="entry name" value="AlpA"/>
</dbReference>
<name>A0A432ZMI2_9GAMM</name>
<proteinExistence type="predicted"/>
<dbReference type="RefSeq" id="WP_126824442.1">
    <property type="nucleotide sequence ID" value="NZ_PIQG01000001.1"/>
</dbReference>
<evidence type="ECO:0000313" key="2">
    <source>
        <dbReference type="Proteomes" id="UP000288279"/>
    </source>
</evidence>
<evidence type="ECO:0000313" key="1">
    <source>
        <dbReference type="EMBL" id="RUO79099.1"/>
    </source>
</evidence>
<gene>
    <name evidence="1" type="ORF">CWI83_00850</name>
</gene>
<dbReference type="Pfam" id="PF05930">
    <property type="entry name" value="Phage_AlpA"/>
    <property type="match status" value="1"/>
</dbReference>
<dbReference type="PANTHER" id="PTHR36154">
    <property type="entry name" value="DNA-BINDING TRANSCRIPTIONAL ACTIVATOR ALPA"/>
    <property type="match status" value="1"/>
</dbReference>
<dbReference type="InterPro" id="IPR052931">
    <property type="entry name" value="Prophage_regulatory_activator"/>
</dbReference>